<comment type="function">
    <text evidence="7">Specifically dimethylates two adjacent adenosines (A1518 and A1519) in the loop of a conserved hairpin near the 3'-end of 16S rRNA in the 30S particle. May play a critical role in biogenesis of 30S subunits.</text>
</comment>
<evidence type="ECO:0000256" key="2">
    <source>
        <dbReference type="ARBA" id="ARBA00022552"/>
    </source>
</evidence>
<evidence type="ECO:0000256" key="5">
    <source>
        <dbReference type="ARBA" id="ARBA00022691"/>
    </source>
</evidence>
<comment type="caution">
    <text evidence="10">The sequence shown here is derived from an EMBL/GenBank/DDBJ whole genome shotgun (WGS) entry which is preliminary data.</text>
</comment>
<evidence type="ECO:0000256" key="4">
    <source>
        <dbReference type="ARBA" id="ARBA00022679"/>
    </source>
</evidence>
<dbReference type="InterPro" id="IPR029063">
    <property type="entry name" value="SAM-dependent_MTases_sf"/>
</dbReference>
<dbReference type="PROSITE" id="PS51689">
    <property type="entry name" value="SAM_RNA_A_N6_MT"/>
    <property type="match status" value="1"/>
</dbReference>
<dbReference type="EC" id="2.1.1.182" evidence="7"/>
<keyword evidence="4 7" id="KW-0808">Transferase</keyword>
<dbReference type="OrthoDB" id="9814755at2"/>
<dbReference type="HAMAP" id="MF_00607">
    <property type="entry name" value="16SrRNA_methyltr_A"/>
    <property type="match status" value="1"/>
</dbReference>
<feature type="binding site" evidence="7 8">
    <location>
        <position position="38"/>
    </location>
    <ligand>
        <name>S-adenosyl-L-methionine</name>
        <dbReference type="ChEBI" id="CHEBI:59789"/>
    </ligand>
</feature>
<dbReference type="InterPro" id="IPR020598">
    <property type="entry name" value="rRNA_Ade_methylase_Trfase_N"/>
</dbReference>
<sequence>MHPPSRPLSPTVNLASPKVVRDLLQRYGLKADKRFGQNFLVERSYLQQIVGAVGITPGETVVEVGPGLGTLTRALVEAGARVVSIEMDRRLEAVYTETLAGLPVQIIWADALSFDWSSLPPQSLFAGNLPYNIATPLITELLLSGRFRRIVALVQKEVALRMVARPATPEYGLLSLRVQYHAAARRIVDVPPGAFFPPPKVTSSVICLQPNGRPDHPGLFRLIEAAFAQRRKTLVNALRAAGYPPEQVKRGLEAMGLPADVRAEALALQQFEQMLAFVV</sequence>
<dbReference type="InterPro" id="IPR011530">
    <property type="entry name" value="rRNA_adenine_dimethylase"/>
</dbReference>
<dbReference type="SUPFAM" id="SSF53335">
    <property type="entry name" value="S-adenosyl-L-methionine-dependent methyltransferases"/>
    <property type="match status" value="1"/>
</dbReference>
<dbReference type="EMBL" id="QWKX01000056">
    <property type="protein sequence ID" value="RIH75856.1"/>
    <property type="molecule type" value="Genomic_DNA"/>
</dbReference>
<evidence type="ECO:0000313" key="10">
    <source>
        <dbReference type="EMBL" id="RIH75856.1"/>
    </source>
</evidence>
<proteinExistence type="inferred from homology"/>
<keyword evidence="3 7" id="KW-0489">Methyltransferase</keyword>
<dbReference type="PROSITE" id="PS01131">
    <property type="entry name" value="RRNA_A_DIMETH"/>
    <property type="match status" value="1"/>
</dbReference>
<dbReference type="PANTHER" id="PTHR11727">
    <property type="entry name" value="DIMETHYLADENOSINE TRANSFERASE"/>
    <property type="match status" value="1"/>
</dbReference>
<keyword evidence="5 7" id="KW-0949">S-adenosyl-L-methionine</keyword>
<organism evidence="10 11">
    <name type="scientific">Meiothermus taiwanensis</name>
    <dbReference type="NCBI Taxonomy" id="172827"/>
    <lineage>
        <taxon>Bacteria</taxon>
        <taxon>Thermotogati</taxon>
        <taxon>Deinococcota</taxon>
        <taxon>Deinococci</taxon>
        <taxon>Thermales</taxon>
        <taxon>Thermaceae</taxon>
        <taxon>Meiothermus</taxon>
    </lineage>
</organism>
<dbReference type="Gene3D" id="1.10.8.100">
    <property type="entry name" value="Ribosomal RNA adenine dimethylase-like, domain 2"/>
    <property type="match status" value="1"/>
</dbReference>
<feature type="binding site" evidence="7 8">
    <location>
        <position position="40"/>
    </location>
    <ligand>
        <name>S-adenosyl-L-methionine</name>
        <dbReference type="ChEBI" id="CHEBI:59789"/>
    </ligand>
</feature>
<keyword evidence="6 7" id="KW-0694">RNA-binding</keyword>
<dbReference type="InterPro" id="IPR020596">
    <property type="entry name" value="rRNA_Ade_Mease_Trfase_CS"/>
</dbReference>
<evidence type="ECO:0000256" key="3">
    <source>
        <dbReference type="ARBA" id="ARBA00022603"/>
    </source>
</evidence>
<evidence type="ECO:0000313" key="11">
    <source>
        <dbReference type="Proteomes" id="UP000266089"/>
    </source>
</evidence>
<accession>A0A399DUW7</accession>
<evidence type="ECO:0000256" key="6">
    <source>
        <dbReference type="ARBA" id="ARBA00022884"/>
    </source>
</evidence>
<dbReference type="InterPro" id="IPR001737">
    <property type="entry name" value="KsgA/Erm"/>
</dbReference>
<dbReference type="SMART" id="SM00650">
    <property type="entry name" value="rADc"/>
    <property type="match status" value="1"/>
</dbReference>
<dbReference type="GO" id="GO:0052908">
    <property type="term" value="F:16S rRNA (adenine(1518)-N(6)/adenine(1519)-N(6))-dimethyltransferase activity"/>
    <property type="evidence" value="ECO:0007669"/>
    <property type="project" value="UniProtKB-EC"/>
</dbReference>
<feature type="binding site" evidence="7 8">
    <location>
        <position position="128"/>
    </location>
    <ligand>
        <name>S-adenosyl-L-methionine</name>
        <dbReference type="ChEBI" id="CHEBI:59789"/>
    </ligand>
</feature>
<dbReference type="GO" id="GO:0003723">
    <property type="term" value="F:RNA binding"/>
    <property type="evidence" value="ECO:0007669"/>
    <property type="project" value="UniProtKB-UniRule"/>
</dbReference>
<comment type="catalytic activity">
    <reaction evidence="7">
        <text>adenosine(1518)/adenosine(1519) in 16S rRNA + 4 S-adenosyl-L-methionine = N(6)-dimethyladenosine(1518)/N(6)-dimethyladenosine(1519) in 16S rRNA + 4 S-adenosyl-L-homocysteine + 4 H(+)</text>
        <dbReference type="Rhea" id="RHEA:19609"/>
        <dbReference type="Rhea" id="RHEA-COMP:10232"/>
        <dbReference type="Rhea" id="RHEA-COMP:10233"/>
        <dbReference type="ChEBI" id="CHEBI:15378"/>
        <dbReference type="ChEBI" id="CHEBI:57856"/>
        <dbReference type="ChEBI" id="CHEBI:59789"/>
        <dbReference type="ChEBI" id="CHEBI:74411"/>
        <dbReference type="ChEBI" id="CHEBI:74493"/>
        <dbReference type="EC" id="2.1.1.182"/>
    </reaction>
</comment>
<comment type="subcellular location">
    <subcellularLocation>
        <location evidence="7">Cytoplasm</location>
    </subcellularLocation>
</comment>
<dbReference type="AlphaFoldDB" id="A0A399DUW7"/>
<feature type="binding site" evidence="7 8">
    <location>
        <position position="86"/>
    </location>
    <ligand>
        <name>S-adenosyl-L-methionine</name>
        <dbReference type="ChEBI" id="CHEBI:59789"/>
    </ligand>
</feature>
<evidence type="ECO:0000259" key="9">
    <source>
        <dbReference type="SMART" id="SM00650"/>
    </source>
</evidence>
<dbReference type="Pfam" id="PF00398">
    <property type="entry name" value="RrnaAD"/>
    <property type="match status" value="1"/>
</dbReference>
<keyword evidence="2 7" id="KW-0698">rRNA processing</keyword>
<dbReference type="RefSeq" id="WP_043982502.1">
    <property type="nucleotide sequence ID" value="NZ_JBHSXZ010000049.1"/>
</dbReference>
<feature type="domain" description="Ribosomal RNA adenine methylase transferase N-terminal" evidence="9">
    <location>
        <begin position="45"/>
        <end position="212"/>
    </location>
</feature>
<dbReference type="NCBIfam" id="TIGR00755">
    <property type="entry name" value="ksgA"/>
    <property type="match status" value="1"/>
</dbReference>
<evidence type="ECO:0000256" key="1">
    <source>
        <dbReference type="ARBA" id="ARBA00022490"/>
    </source>
</evidence>
<dbReference type="PANTHER" id="PTHR11727:SF7">
    <property type="entry name" value="DIMETHYLADENOSINE TRANSFERASE-RELATED"/>
    <property type="match status" value="1"/>
</dbReference>
<dbReference type="GO" id="GO:0005829">
    <property type="term" value="C:cytosol"/>
    <property type="evidence" value="ECO:0007669"/>
    <property type="project" value="TreeGrafter"/>
</dbReference>
<evidence type="ECO:0000256" key="8">
    <source>
        <dbReference type="PROSITE-ProRule" id="PRU01026"/>
    </source>
</evidence>
<reference evidence="10 11" key="1">
    <citation type="submission" date="2018-08" db="EMBL/GenBank/DDBJ databases">
        <title>Meiothermus cateniformans JCM 15151 genome sequencing project.</title>
        <authorList>
            <person name="Da Costa M.S."/>
            <person name="Albuquerque L."/>
            <person name="Raposo P."/>
            <person name="Froufe H.J.C."/>
            <person name="Barroso C.S."/>
            <person name="Egas C."/>
        </authorList>
    </citation>
    <scope>NUCLEOTIDE SEQUENCE [LARGE SCALE GENOMIC DNA]</scope>
    <source>
        <strain evidence="10 11">JCM 15151</strain>
    </source>
</reference>
<keyword evidence="1 7" id="KW-0963">Cytoplasm</keyword>
<dbReference type="Gene3D" id="3.40.50.150">
    <property type="entry name" value="Vaccinia Virus protein VP39"/>
    <property type="match status" value="1"/>
</dbReference>
<feature type="binding site" evidence="7 8">
    <location>
        <position position="65"/>
    </location>
    <ligand>
        <name>S-adenosyl-L-methionine</name>
        <dbReference type="ChEBI" id="CHEBI:59789"/>
    </ligand>
</feature>
<name>A0A399DUW7_9DEIN</name>
<dbReference type="Proteomes" id="UP000266089">
    <property type="component" value="Unassembled WGS sequence"/>
</dbReference>
<evidence type="ECO:0000256" key="7">
    <source>
        <dbReference type="HAMAP-Rule" id="MF_00607"/>
    </source>
</evidence>
<comment type="similarity">
    <text evidence="7">Belongs to the class I-like SAM-binding methyltransferase superfamily. rRNA adenine N(6)-methyltransferase family. RsmA subfamily.</text>
</comment>
<dbReference type="InterPro" id="IPR023165">
    <property type="entry name" value="rRNA_Ade_diMease-like_C"/>
</dbReference>
<protein>
    <recommendedName>
        <fullName evidence="7">Ribosomal RNA small subunit methyltransferase A</fullName>
        <ecNumber evidence="7">2.1.1.182</ecNumber>
    </recommendedName>
    <alternativeName>
        <fullName evidence="7">16S rRNA (adenine(1518)-N(6)/adenine(1519)-N(6))-dimethyltransferase</fullName>
    </alternativeName>
    <alternativeName>
        <fullName evidence="7">16S rRNA dimethyladenosine transferase</fullName>
    </alternativeName>
    <alternativeName>
        <fullName evidence="7">16S rRNA dimethylase</fullName>
    </alternativeName>
    <alternativeName>
        <fullName evidence="7">S-adenosylmethionine-6-N', N'-adenosyl(rRNA) dimethyltransferase</fullName>
    </alternativeName>
</protein>
<feature type="binding site" evidence="7 8">
    <location>
        <position position="110"/>
    </location>
    <ligand>
        <name>S-adenosyl-L-methionine</name>
        <dbReference type="ChEBI" id="CHEBI:59789"/>
    </ligand>
</feature>
<gene>
    <name evidence="7 10" type="primary">rsmA</name>
    <name evidence="7" type="synonym">ksgA</name>
    <name evidence="10" type="ORF">Mcate_02029</name>
</gene>